<reference evidence="1 2" key="1">
    <citation type="submission" date="2016-05" db="EMBL/GenBank/DDBJ databases">
        <title>Genomic Taxonomy of the Vibrionaceae.</title>
        <authorList>
            <person name="Gomez-Gil B."/>
            <person name="Enciso-Ibarra J."/>
        </authorList>
    </citation>
    <scope>NUCLEOTIDE SEQUENCE [LARGE SCALE GENOMIC DNA]</scope>
    <source>
        <strain evidence="1 2">CAIM 1920</strain>
    </source>
</reference>
<evidence type="ECO:0008006" key="3">
    <source>
        <dbReference type="Google" id="ProtNLM"/>
    </source>
</evidence>
<evidence type="ECO:0000313" key="2">
    <source>
        <dbReference type="Proteomes" id="UP000094936"/>
    </source>
</evidence>
<protein>
    <recommendedName>
        <fullName evidence="3">Succinylglutamate desuccinylase</fullName>
    </recommendedName>
</protein>
<gene>
    <name evidence="1" type="ORF">A8L45_05535</name>
</gene>
<dbReference type="Proteomes" id="UP000094936">
    <property type="component" value="Unassembled WGS sequence"/>
</dbReference>
<accession>A0A1C3EPP6</accession>
<dbReference type="Gene3D" id="3.40.630.10">
    <property type="entry name" value="Zn peptidases"/>
    <property type="match status" value="1"/>
</dbReference>
<dbReference type="AlphaFoldDB" id="A0A1C3EPP6"/>
<evidence type="ECO:0000313" key="1">
    <source>
        <dbReference type="EMBL" id="ODA35162.1"/>
    </source>
</evidence>
<dbReference type="EMBL" id="LYBM01000006">
    <property type="protein sequence ID" value="ODA35162.1"/>
    <property type="molecule type" value="Genomic_DNA"/>
</dbReference>
<organism evidence="1 2">
    <name type="scientific">Veronia pacifica</name>
    <dbReference type="NCBI Taxonomy" id="1080227"/>
    <lineage>
        <taxon>Bacteria</taxon>
        <taxon>Pseudomonadati</taxon>
        <taxon>Pseudomonadota</taxon>
        <taxon>Gammaproteobacteria</taxon>
        <taxon>Vibrionales</taxon>
        <taxon>Vibrionaceae</taxon>
        <taxon>Veronia</taxon>
    </lineage>
</organism>
<name>A0A1C3EPP6_9GAMM</name>
<comment type="caution">
    <text evidence="1">The sequence shown here is derived from an EMBL/GenBank/DDBJ whole genome shotgun (WGS) entry which is preliminary data.</text>
</comment>
<sequence>MKMHDVFLPDEQQRSAGMMAWLRSLPGPVWMTMKGKDDSRHRIVVTLLHGNEPSGLRAIWELFSCPPACAVTTHFCIANVDAALEQPEFSFRHLDDKPDLNRCFGRPGNCLSYHLARDIEERIQALTPEAVVDLHNTSGSSPSFAVSLSDDSEHKAIASLFTERFLHTSVHLGALMELSSPELPIVTIECGGVNDNTSDITALDGLQRFLTKVNIRRARPKVNLDVLHNPVRVKLVPGSTICYHSRQVGGVDLIMAKDVDKHNFGLLKAGTQIGWLGEAKLNCLSVTNGGQQCSVSDYFKCQKGKLVLKKDSQLFMITTNPKIAIEDCLFYLVPDKSE</sequence>
<proteinExistence type="predicted"/>
<dbReference type="STRING" id="1080227.A8L45_05535"/>
<dbReference type="OrthoDB" id="9782876at2"/>
<dbReference type="SUPFAM" id="SSF53187">
    <property type="entry name" value="Zn-dependent exopeptidases"/>
    <property type="match status" value="1"/>
</dbReference>
<keyword evidence="2" id="KW-1185">Reference proteome</keyword>